<dbReference type="AlphaFoldDB" id="A0A0E0LIT1"/>
<evidence type="ECO:0000256" key="1">
    <source>
        <dbReference type="SAM" id="MobiDB-lite"/>
    </source>
</evidence>
<reference evidence="2" key="1">
    <citation type="submission" date="2015-04" db="UniProtKB">
        <authorList>
            <consortium name="EnsemblPlants"/>
        </authorList>
    </citation>
    <scope>IDENTIFICATION</scope>
</reference>
<accession>A0A0E0LIT1</accession>
<evidence type="ECO:0000313" key="2">
    <source>
        <dbReference type="EnsemblPlants" id="OPUNC07G07840.1"/>
    </source>
</evidence>
<organism evidence="2">
    <name type="scientific">Oryza punctata</name>
    <name type="common">Red rice</name>
    <dbReference type="NCBI Taxonomy" id="4537"/>
    <lineage>
        <taxon>Eukaryota</taxon>
        <taxon>Viridiplantae</taxon>
        <taxon>Streptophyta</taxon>
        <taxon>Embryophyta</taxon>
        <taxon>Tracheophyta</taxon>
        <taxon>Spermatophyta</taxon>
        <taxon>Magnoliopsida</taxon>
        <taxon>Liliopsida</taxon>
        <taxon>Poales</taxon>
        <taxon>Poaceae</taxon>
        <taxon>BOP clade</taxon>
        <taxon>Oryzoideae</taxon>
        <taxon>Oryzeae</taxon>
        <taxon>Oryzinae</taxon>
        <taxon>Oryza</taxon>
    </lineage>
</organism>
<evidence type="ECO:0000313" key="3">
    <source>
        <dbReference type="Proteomes" id="UP000026962"/>
    </source>
</evidence>
<dbReference type="Proteomes" id="UP000026962">
    <property type="component" value="Chromosome 7"/>
</dbReference>
<reference evidence="2" key="2">
    <citation type="submission" date="2018-05" db="EMBL/GenBank/DDBJ databases">
        <title>OpunRS2 (Oryza punctata Reference Sequence Version 2).</title>
        <authorList>
            <person name="Zhang J."/>
            <person name="Kudrna D."/>
            <person name="Lee S."/>
            <person name="Talag J."/>
            <person name="Welchert J."/>
            <person name="Wing R.A."/>
        </authorList>
    </citation>
    <scope>NUCLEOTIDE SEQUENCE [LARGE SCALE GENOMIC DNA]</scope>
</reference>
<dbReference type="HOGENOM" id="CLU_1380088_0_0_1"/>
<dbReference type="Gramene" id="OPUNC07G07840.1">
    <property type="protein sequence ID" value="OPUNC07G07840.1"/>
    <property type="gene ID" value="OPUNC07G07840"/>
</dbReference>
<dbReference type="EnsemblPlants" id="OPUNC07G07840.1">
    <property type="protein sequence ID" value="OPUNC07G07840.1"/>
    <property type="gene ID" value="OPUNC07G07840"/>
</dbReference>
<feature type="compositionally biased region" description="Polar residues" evidence="1">
    <location>
        <begin position="80"/>
        <end position="99"/>
    </location>
</feature>
<protein>
    <submittedName>
        <fullName evidence="2">Uncharacterized protein</fullName>
    </submittedName>
</protein>
<feature type="region of interest" description="Disordered" evidence="1">
    <location>
        <begin position="60"/>
        <end position="117"/>
    </location>
</feature>
<feature type="compositionally biased region" description="Basic and acidic residues" evidence="1">
    <location>
        <begin position="102"/>
        <end position="114"/>
    </location>
</feature>
<name>A0A0E0LIT1_ORYPU</name>
<proteinExistence type="predicted"/>
<sequence>MEIGLGLAKVDGEVTTPHSAALGETPSVVLCLSGKEIVNHRQLLALLIWIKKNRHRDMYGSVPGEHREASSRSKAKIRTPSPQLSSAGERSAVTSTAISSRGEGRPDDCPRRLVESSSRNKAIRRTISLQLGSAGERGVAPSVAVVEIGSEFAKVDGETTTPHSTALGKTPTVVLCSSGKEIMNRRAAAGALDSIQKN</sequence>
<keyword evidence="3" id="KW-1185">Reference proteome</keyword>
<dbReference type="STRING" id="4537.A0A0E0LIT1"/>